<evidence type="ECO:0000313" key="3">
    <source>
        <dbReference type="Proteomes" id="UP000380386"/>
    </source>
</evidence>
<dbReference type="Proteomes" id="UP000380386">
    <property type="component" value="Unassembled WGS sequence"/>
</dbReference>
<comment type="caution">
    <text evidence="2">The sequence shown here is derived from an EMBL/GenBank/DDBJ whole genome shotgun (WGS) entry which is preliminary data.</text>
</comment>
<dbReference type="AlphaFoldDB" id="A0A5P0ZFY6"/>
<reference evidence="2 3" key="1">
    <citation type="journal article" date="2019" name="Syst. Appl. Microbiol.">
        <title>Polyphasic characterization of two novel Lactobacillus spp. isolated from blown salami packages: Description of Lactobacillus halodurans sp. nov. and Lactobacillus salsicarnum sp. nov.</title>
        <authorList>
            <person name="Schuster J.A."/>
            <person name="Klingl A."/>
            <person name="Vogel R.F."/>
            <person name="Ehrmann M.A."/>
        </authorList>
    </citation>
    <scope>NUCLEOTIDE SEQUENCE [LARGE SCALE GENOMIC DNA]</scope>
    <source>
        <strain evidence="2 3">TMW 1.2118</strain>
    </source>
</reference>
<proteinExistence type="predicted"/>
<dbReference type="EMBL" id="VDFM01000002">
    <property type="protein sequence ID" value="MQS51966.1"/>
    <property type="molecule type" value="Genomic_DNA"/>
</dbReference>
<feature type="transmembrane region" description="Helical" evidence="1">
    <location>
        <begin position="7"/>
        <end position="29"/>
    </location>
</feature>
<protein>
    <recommendedName>
        <fullName evidence="4">Type II secretion system protein</fullName>
    </recommendedName>
</protein>
<sequence>MLVKRPGFLLLDSLVSFVISILIIATLAITIGQERQTINHWESRVSAHKVMLLHLKGKSIPGTMIISGNKYQFSQNEIGLKVMGHDGKAFEVKK</sequence>
<gene>
    <name evidence="2" type="ORF">FHL02_02910</name>
</gene>
<dbReference type="RefSeq" id="WP_153382198.1">
    <property type="nucleotide sequence ID" value="NZ_VDFM01000002.1"/>
</dbReference>
<dbReference type="OrthoDB" id="2297107at2"/>
<accession>A0A5P0ZFY6</accession>
<keyword evidence="1" id="KW-1133">Transmembrane helix</keyword>
<evidence type="ECO:0000313" key="2">
    <source>
        <dbReference type="EMBL" id="MQS51966.1"/>
    </source>
</evidence>
<name>A0A5P0ZFY6_9LACO</name>
<evidence type="ECO:0000256" key="1">
    <source>
        <dbReference type="SAM" id="Phobius"/>
    </source>
</evidence>
<evidence type="ECO:0008006" key="4">
    <source>
        <dbReference type="Google" id="ProtNLM"/>
    </source>
</evidence>
<organism evidence="2 3">
    <name type="scientific">Companilactobacillus mishanensis</name>
    <dbReference type="NCBI Taxonomy" id="2486008"/>
    <lineage>
        <taxon>Bacteria</taxon>
        <taxon>Bacillati</taxon>
        <taxon>Bacillota</taxon>
        <taxon>Bacilli</taxon>
        <taxon>Lactobacillales</taxon>
        <taxon>Lactobacillaceae</taxon>
        <taxon>Companilactobacillus</taxon>
    </lineage>
</organism>
<keyword evidence="1" id="KW-0812">Transmembrane</keyword>
<keyword evidence="1" id="KW-0472">Membrane</keyword>